<feature type="domain" description="DUF4408" evidence="4">
    <location>
        <begin position="58"/>
        <end position="90"/>
    </location>
</feature>
<dbReference type="EMBL" id="CAXHTB010000016">
    <property type="protein sequence ID" value="CAL0322306.1"/>
    <property type="molecule type" value="Genomic_DNA"/>
</dbReference>
<dbReference type="InterPro" id="IPR008480">
    <property type="entry name" value="DUF761_pln"/>
</dbReference>
<dbReference type="PANTHER" id="PTHR33098:SF114">
    <property type="entry name" value="DUF4408 DOMAIN-CONTAINING PROTEIN"/>
    <property type="match status" value="1"/>
</dbReference>
<feature type="transmembrane region" description="Helical" evidence="3">
    <location>
        <begin position="21"/>
        <end position="46"/>
    </location>
</feature>
<keyword evidence="3" id="KW-0472">Membrane</keyword>
<organism evidence="5 6">
    <name type="scientific">Lupinus luteus</name>
    <name type="common">European yellow lupine</name>
    <dbReference type="NCBI Taxonomy" id="3873"/>
    <lineage>
        <taxon>Eukaryota</taxon>
        <taxon>Viridiplantae</taxon>
        <taxon>Streptophyta</taxon>
        <taxon>Embryophyta</taxon>
        <taxon>Tracheophyta</taxon>
        <taxon>Spermatophyta</taxon>
        <taxon>Magnoliopsida</taxon>
        <taxon>eudicotyledons</taxon>
        <taxon>Gunneridae</taxon>
        <taxon>Pentapetalae</taxon>
        <taxon>rosids</taxon>
        <taxon>fabids</taxon>
        <taxon>Fabales</taxon>
        <taxon>Fabaceae</taxon>
        <taxon>Papilionoideae</taxon>
        <taxon>50 kb inversion clade</taxon>
        <taxon>genistoids sensu lato</taxon>
        <taxon>core genistoids</taxon>
        <taxon>Genisteae</taxon>
        <taxon>Lupinus</taxon>
    </lineage>
</organism>
<evidence type="ECO:0000256" key="1">
    <source>
        <dbReference type="SAM" id="Coils"/>
    </source>
</evidence>
<dbReference type="Proteomes" id="UP001497480">
    <property type="component" value="Unassembled WGS sequence"/>
</dbReference>
<feature type="coiled-coil region" evidence="1">
    <location>
        <begin position="158"/>
        <end position="185"/>
    </location>
</feature>
<evidence type="ECO:0000256" key="2">
    <source>
        <dbReference type="SAM" id="MobiDB-lite"/>
    </source>
</evidence>
<dbReference type="AlphaFoldDB" id="A0AAV1XKK6"/>
<feature type="compositionally biased region" description="Basic and acidic residues" evidence="2">
    <location>
        <begin position="126"/>
        <end position="138"/>
    </location>
</feature>
<comment type="caution">
    <text evidence="5">The sequence shown here is derived from an EMBL/GenBank/DDBJ whole genome shotgun (WGS) entry which is preliminary data.</text>
</comment>
<reference evidence="5 6" key="1">
    <citation type="submission" date="2024-03" db="EMBL/GenBank/DDBJ databases">
        <authorList>
            <person name="Martinez-Hernandez J."/>
        </authorList>
    </citation>
    <scope>NUCLEOTIDE SEQUENCE [LARGE SCALE GENOMIC DNA]</scope>
</reference>
<name>A0AAV1XKK6_LUPLU</name>
<gene>
    <name evidence="5" type="ORF">LLUT_LOCUS23366</name>
</gene>
<proteinExistence type="predicted"/>
<accession>A0AAV1XKK6</accession>
<dbReference type="Pfam" id="PF14364">
    <property type="entry name" value="DUF4408"/>
    <property type="match status" value="1"/>
</dbReference>
<keyword evidence="3" id="KW-0812">Transmembrane</keyword>
<dbReference type="InterPro" id="IPR025520">
    <property type="entry name" value="DUF4408"/>
</dbReference>
<keyword evidence="1" id="KW-0175">Coiled coil</keyword>
<dbReference type="PANTHER" id="PTHR33098">
    <property type="entry name" value="COTTON FIBER (DUF761)"/>
    <property type="match status" value="1"/>
</dbReference>
<dbReference type="Pfam" id="PF05553">
    <property type="entry name" value="DUF761"/>
    <property type="match status" value="1"/>
</dbReference>
<keyword evidence="3" id="KW-1133">Transmembrane helix</keyword>
<protein>
    <recommendedName>
        <fullName evidence="4">DUF4408 domain-containing protein</fullName>
    </recommendedName>
</protein>
<feature type="compositionally biased region" description="Polar residues" evidence="2">
    <location>
        <begin position="107"/>
        <end position="125"/>
    </location>
</feature>
<feature type="region of interest" description="Disordered" evidence="2">
    <location>
        <begin position="107"/>
        <end position="138"/>
    </location>
</feature>
<evidence type="ECO:0000256" key="3">
    <source>
        <dbReference type="SAM" id="Phobius"/>
    </source>
</evidence>
<evidence type="ECO:0000313" key="6">
    <source>
        <dbReference type="Proteomes" id="UP001497480"/>
    </source>
</evidence>
<keyword evidence="6" id="KW-1185">Reference proteome</keyword>
<sequence length="329" mass="37863">MSVMDLFQNPSSLKSNNFQTSIWATKLVLMFIGVISILVLLKVAIIPYTFHLVLSTLPQLWASARSWLSLPFIYIIVNFIIIIIAASSNFQHKNTPFFDPPKHTYTSTTASEISTHQTEPEVQNNEPKEESKEIEHEEHVKEVQDFGLPFNKFIIDSSLKKKQSNEAMEEEAKEIEQEVKDFGLSFNKFITHSSSLEKHTNDYFSVGSDDNKGDDDDDSMEATWRAIMEGQGKILKPQLKKSDTWGARITKAEPFSENGDVDDHVAWAKKELTKSETFNDRVSLRREKSMSPDELNRRAENFIKKFNNQMKLQRLESHQRFLDMVNHGV</sequence>
<evidence type="ECO:0000259" key="4">
    <source>
        <dbReference type="Pfam" id="PF14364"/>
    </source>
</evidence>
<feature type="transmembrane region" description="Helical" evidence="3">
    <location>
        <begin position="66"/>
        <end position="86"/>
    </location>
</feature>
<evidence type="ECO:0000313" key="5">
    <source>
        <dbReference type="EMBL" id="CAL0322306.1"/>
    </source>
</evidence>